<sequence>MREQCAPMSRQAEVGKVVDYMLTLGRAFSRFLTDGNICLSSNAVERELRGVAPSGKTWIFTCSDRDGERAAAMCSLIATAMLNDVDPRAWLADVTARIADHPRSRLHELLPWH</sequence>
<dbReference type="EMBL" id="QLIX01000051">
    <property type="protein sequence ID" value="RAI54554.1"/>
    <property type="molecule type" value="Genomic_DNA"/>
</dbReference>
<evidence type="ECO:0000259" key="1">
    <source>
        <dbReference type="Pfam" id="PF03050"/>
    </source>
</evidence>
<dbReference type="Pfam" id="PF13817">
    <property type="entry name" value="DDE_Tnp_IS66_C"/>
    <property type="match status" value="1"/>
</dbReference>
<comment type="caution">
    <text evidence="3">The sequence shown here is derived from an EMBL/GenBank/DDBJ whole genome shotgun (WGS) entry which is preliminary data.</text>
</comment>
<name>A0A327LWI0_9PROT</name>
<reference evidence="4" key="1">
    <citation type="submission" date="2018-06" db="EMBL/GenBank/DDBJ databases">
        <authorList>
            <person name="Khan S.A."/>
        </authorList>
    </citation>
    <scope>NUCLEOTIDE SEQUENCE [LARGE SCALE GENOMIC DNA]</scope>
    <source>
        <strain evidence="4">DB-1506</strain>
    </source>
</reference>
<dbReference type="PANTHER" id="PTHR33678:SF1">
    <property type="entry name" value="BLL1576 PROTEIN"/>
    <property type="match status" value="1"/>
</dbReference>
<evidence type="ECO:0000259" key="2">
    <source>
        <dbReference type="Pfam" id="PF13817"/>
    </source>
</evidence>
<gene>
    <name evidence="3" type="ORF">DOO78_26155</name>
</gene>
<proteinExistence type="predicted"/>
<dbReference type="InterPro" id="IPR052344">
    <property type="entry name" value="Transposase-related"/>
</dbReference>
<feature type="domain" description="Transposase IS66 C-terminal" evidence="2">
    <location>
        <begin position="75"/>
        <end position="112"/>
    </location>
</feature>
<dbReference type="InterPro" id="IPR039552">
    <property type="entry name" value="IS66_C"/>
</dbReference>
<organism evidence="3 4">
    <name type="scientific">Roseicella frigidaeris</name>
    <dbReference type="NCBI Taxonomy" id="2230885"/>
    <lineage>
        <taxon>Bacteria</taxon>
        <taxon>Pseudomonadati</taxon>
        <taxon>Pseudomonadota</taxon>
        <taxon>Alphaproteobacteria</taxon>
        <taxon>Acetobacterales</taxon>
        <taxon>Roseomonadaceae</taxon>
        <taxon>Roseicella</taxon>
    </lineage>
</organism>
<dbReference type="PANTHER" id="PTHR33678">
    <property type="entry name" value="BLL1576 PROTEIN"/>
    <property type="match status" value="1"/>
</dbReference>
<protein>
    <submittedName>
        <fullName evidence="3">Uncharacterized protein</fullName>
    </submittedName>
</protein>
<accession>A0A327LWI0</accession>
<evidence type="ECO:0000313" key="4">
    <source>
        <dbReference type="Proteomes" id="UP000249065"/>
    </source>
</evidence>
<dbReference type="InterPro" id="IPR004291">
    <property type="entry name" value="Transposase_IS66_central"/>
</dbReference>
<dbReference type="AlphaFoldDB" id="A0A327LWI0"/>
<evidence type="ECO:0000313" key="3">
    <source>
        <dbReference type="EMBL" id="RAI54554.1"/>
    </source>
</evidence>
<keyword evidence="4" id="KW-1185">Reference proteome</keyword>
<feature type="domain" description="Transposase IS66 central" evidence="1">
    <location>
        <begin position="2"/>
        <end position="68"/>
    </location>
</feature>
<dbReference type="Pfam" id="PF03050">
    <property type="entry name" value="DDE_Tnp_IS66"/>
    <property type="match status" value="1"/>
</dbReference>
<dbReference type="Proteomes" id="UP000249065">
    <property type="component" value="Unassembled WGS sequence"/>
</dbReference>